<dbReference type="AlphaFoldDB" id="A0A4Y7QLB6"/>
<sequence length="566" mass="60944">MDANTLRAEIKAWERDFKKINGREATVQDIKDQPTIAEKYKLHKKLAKAQSTASKPHSIPDSTYNSSSNPPSTPPRSTASGKPSSILPKSRPVPSASAPISTNPFSPVKPRGKKPPTKDDSIQNSGALPNPFATPRKKRTAVLLSPEPFPLILPEKSGESSEVEGMVDPFIIKARKRLRGDPVSPSPTGKEKKRRLSSQDSFPQGNSAFISNSPSIRDDSDDDVGGGDHSFVDDSPVKPASEGKGFTLLFDETRTTNAGAKNPTDLFRDAKTSFSSTVSKHPMEIAGKIDDDIVDLPSQAKRLTISQKPLRPVVKGGKSNGLVPRGMIPKANDMNVHSEDALLPQEGSGLVSRKRGLSSLKDNPKPSFIGVATTSTTALLPPSPQKQQSQSKLKPNVGPRGKGKGTDRKKARLSNPSGDSGDSSDNEKQVKAVEINRRTLRGNHISSQRDATGQTHELDSDPVLRMDTPHDNLYDIIGAESADEGEFQVDLPGDLRTALAISPSRHRNQEENGLLQTLLYGGPSSSHDKGGEVWVVGESRDSRLGGDTDGEDDWASEGVPWDVAEL</sequence>
<dbReference type="GO" id="GO:0006270">
    <property type="term" value="P:DNA replication initiation"/>
    <property type="evidence" value="ECO:0007669"/>
    <property type="project" value="UniProtKB-UniRule"/>
</dbReference>
<feature type="region of interest" description="Disordered" evidence="8">
    <location>
        <begin position="538"/>
        <end position="566"/>
    </location>
</feature>
<feature type="compositionally biased region" description="Low complexity" evidence="8">
    <location>
        <begin position="60"/>
        <end position="80"/>
    </location>
</feature>
<dbReference type="GO" id="GO:0003697">
    <property type="term" value="F:single-stranded DNA binding"/>
    <property type="evidence" value="ECO:0007669"/>
    <property type="project" value="TreeGrafter"/>
</dbReference>
<gene>
    <name evidence="9" type="ORF">BD410DRAFT_351488</name>
</gene>
<accession>A0A4Y7QLB6</accession>
<keyword evidence="4 7" id="KW-0235">DNA replication</keyword>
<dbReference type="PANTHER" id="PTHR28124:SF1">
    <property type="entry name" value="DNA REPLICATION REGULATOR SLD2"/>
    <property type="match status" value="1"/>
</dbReference>
<protein>
    <recommendedName>
        <fullName evidence="3 7">DNA replication regulator SLD2</fullName>
    </recommendedName>
</protein>
<feature type="compositionally biased region" description="Basic residues" evidence="8">
    <location>
        <begin position="401"/>
        <end position="412"/>
    </location>
</feature>
<dbReference type="Pfam" id="PF11719">
    <property type="entry name" value="Drc1-Sld2"/>
    <property type="match status" value="1"/>
</dbReference>
<dbReference type="STRING" id="50990.A0A4Y7QLB6"/>
<feature type="compositionally biased region" description="Basic and acidic residues" evidence="8">
    <location>
        <begin position="456"/>
        <end position="466"/>
    </location>
</feature>
<keyword evidence="6 7" id="KW-0131">Cell cycle</keyword>
<feature type="region of interest" description="Disordered" evidence="8">
    <location>
        <begin position="43"/>
        <end position="266"/>
    </location>
</feature>
<evidence type="ECO:0000256" key="3">
    <source>
        <dbReference type="ARBA" id="ARBA00018363"/>
    </source>
</evidence>
<evidence type="ECO:0000256" key="8">
    <source>
        <dbReference type="SAM" id="MobiDB-lite"/>
    </source>
</evidence>
<evidence type="ECO:0000256" key="4">
    <source>
        <dbReference type="ARBA" id="ARBA00022705"/>
    </source>
</evidence>
<feature type="compositionally biased region" description="Low complexity" evidence="8">
    <location>
        <begin position="372"/>
        <end position="395"/>
    </location>
</feature>
<dbReference type="CDD" id="cd22289">
    <property type="entry name" value="RecQL4_SLD2_NTD"/>
    <property type="match status" value="1"/>
</dbReference>
<dbReference type="GO" id="GO:0003688">
    <property type="term" value="F:DNA replication origin binding"/>
    <property type="evidence" value="ECO:0007669"/>
    <property type="project" value="TreeGrafter"/>
</dbReference>
<name>A0A4Y7QLB6_9AGAM</name>
<feature type="compositionally biased region" description="Basic and acidic residues" evidence="8">
    <location>
        <begin position="425"/>
        <end position="437"/>
    </location>
</feature>
<comment type="similarity">
    <text evidence="2 7">Belongs to the SLD2 family.</text>
</comment>
<evidence type="ECO:0000256" key="7">
    <source>
        <dbReference type="RuleBase" id="RU367067"/>
    </source>
</evidence>
<organism evidence="9 10">
    <name type="scientific">Rickenella mellea</name>
    <dbReference type="NCBI Taxonomy" id="50990"/>
    <lineage>
        <taxon>Eukaryota</taxon>
        <taxon>Fungi</taxon>
        <taxon>Dikarya</taxon>
        <taxon>Basidiomycota</taxon>
        <taxon>Agaricomycotina</taxon>
        <taxon>Agaricomycetes</taxon>
        <taxon>Hymenochaetales</taxon>
        <taxon>Rickenellaceae</taxon>
        <taxon>Rickenella</taxon>
    </lineage>
</organism>
<dbReference type="VEuPathDB" id="FungiDB:BD410DRAFT_351488"/>
<dbReference type="PANTHER" id="PTHR28124">
    <property type="entry name" value="DNA REPLICATION REGULATOR SLD2"/>
    <property type="match status" value="1"/>
</dbReference>
<dbReference type="GO" id="GO:1902977">
    <property type="term" value="P:mitotic DNA replication preinitiation complex assembly"/>
    <property type="evidence" value="ECO:0007669"/>
    <property type="project" value="TreeGrafter"/>
</dbReference>
<comment type="function">
    <text evidence="7">Has a role in the initiation of DNA replication. Required at S-phase checkpoint.</text>
</comment>
<dbReference type="Gene3D" id="1.10.10.1460">
    <property type="match status" value="1"/>
</dbReference>
<dbReference type="GO" id="GO:0031261">
    <property type="term" value="C:DNA replication preinitiation complex"/>
    <property type="evidence" value="ECO:0007669"/>
    <property type="project" value="TreeGrafter"/>
</dbReference>
<evidence type="ECO:0000256" key="5">
    <source>
        <dbReference type="ARBA" id="ARBA00023242"/>
    </source>
</evidence>
<evidence type="ECO:0000313" key="10">
    <source>
        <dbReference type="Proteomes" id="UP000294933"/>
    </source>
</evidence>
<reference evidence="9 10" key="1">
    <citation type="submission" date="2018-06" db="EMBL/GenBank/DDBJ databases">
        <title>A transcriptomic atlas of mushroom development highlights an independent origin of complex multicellularity.</title>
        <authorList>
            <consortium name="DOE Joint Genome Institute"/>
            <person name="Krizsan K."/>
            <person name="Almasi E."/>
            <person name="Merenyi Z."/>
            <person name="Sahu N."/>
            <person name="Viragh M."/>
            <person name="Koszo T."/>
            <person name="Mondo S."/>
            <person name="Kiss B."/>
            <person name="Balint B."/>
            <person name="Kues U."/>
            <person name="Barry K."/>
            <person name="Hegedus J.C."/>
            <person name="Henrissat B."/>
            <person name="Johnson J."/>
            <person name="Lipzen A."/>
            <person name="Ohm R."/>
            <person name="Nagy I."/>
            <person name="Pangilinan J."/>
            <person name="Yan J."/>
            <person name="Xiong Y."/>
            <person name="Grigoriev I.V."/>
            <person name="Hibbett D.S."/>
            <person name="Nagy L.G."/>
        </authorList>
    </citation>
    <scope>NUCLEOTIDE SEQUENCE [LARGE SCALE GENOMIC DNA]</scope>
    <source>
        <strain evidence="9 10">SZMC22713</strain>
    </source>
</reference>
<evidence type="ECO:0000256" key="1">
    <source>
        <dbReference type="ARBA" id="ARBA00004123"/>
    </source>
</evidence>
<dbReference type="InterPro" id="IPR040203">
    <property type="entry name" value="Sld2"/>
</dbReference>
<feature type="compositionally biased region" description="Polar residues" evidence="8">
    <location>
        <begin position="198"/>
        <end position="215"/>
    </location>
</feature>
<proteinExistence type="inferred from homology"/>
<dbReference type="EMBL" id="ML170158">
    <property type="protein sequence ID" value="TDL28215.1"/>
    <property type="molecule type" value="Genomic_DNA"/>
</dbReference>
<comment type="subcellular location">
    <subcellularLocation>
        <location evidence="1 7">Nucleus</location>
    </subcellularLocation>
</comment>
<dbReference type="GO" id="GO:0000727">
    <property type="term" value="P:double-strand break repair via break-induced replication"/>
    <property type="evidence" value="ECO:0007669"/>
    <property type="project" value="TreeGrafter"/>
</dbReference>
<feature type="region of interest" description="Disordered" evidence="8">
    <location>
        <begin position="307"/>
        <end position="466"/>
    </location>
</feature>
<evidence type="ECO:0000313" key="9">
    <source>
        <dbReference type="EMBL" id="TDL28215.1"/>
    </source>
</evidence>
<dbReference type="Proteomes" id="UP000294933">
    <property type="component" value="Unassembled WGS sequence"/>
</dbReference>
<keyword evidence="10" id="KW-1185">Reference proteome</keyword>
<dbReference type="InterPro" id="IPR021110">
    <property type="entry name" value="DNA_rep_checkpnt_protein"/>
</dbReference>
<evidence type="ECO:0000256" key="2">
    <source>
        <dbReference type="ARBA" id="ARBA00007276"/>
    </source>
</evidence>
<keyword evidence="5 7" id="KW-0539">Nucleus</keyword>
<evidence type="ECO:0000256" key="6">
    <source>
        <dbReference type="ARBA" id="ARBA00023306"/>
    </source>
</evidence>
<feature type="compositionally biased region" description="Polar residues" evidence="8">
    <location>
        <begin position="444"/>
        <end position="455"/>
    </location>
</feature>
<dbReference type="OrthoDB" id="8775810at2759"/>